<feature type="region of interest" description="Disordered" evidence="1">
    <location>
        <begin position="41"/>
        <end position="65"/>
    </location>
</feature>
<dbReference type="InParanoid" id="A0A194XPV7"/>
<protein>
    <submittedName>
        <fullName evidence="2">Uncharacterized protein</fullName>
    </submittedName>
</protein>
<sequence length="129" mass="13397">MPAFPSSRHFLLKGLQSPTLAQPSDPAASSSILHITSSHFPSLFSSTSPAKQQPKPSKPQTNKMGFVEKIIEKVKSFGKKKPATTTEPTTTTTTDAAPTVDEPAATTEPAAAAEPEVAKAEEPVAAAAA</sequence>
<feature type="compositionally biased region" description="Low complexity" evidence="1">
    <location>
        <begin position="41"/>
        <end position="63"/>
    </location>
</feature>
<evidence type="ECO:0000313" key="3">
    <source>
        <dbReference type="Proteomes" id="UP000070700"/>
    </source>
</evidence>
<evidence type="ECO:0000256" key="1">
    <source>
        <dbReference type="SAM" id="MobiDB-lite"/>
    </source>
</evidence>
<name>A0A194XPV7_MOLSC</name>
<feature type="compositionally biased region" description="Low complexity" evidence="1">
    <location>
        <begin position="83"/>
        <end position="115"/>
    </location>
</feature>
<dbReference type="AlphaFoldDB" id="A0A194XPV7"/>
<feature type="region of interest" description="Disordered" evidence="1">
    <location>
        <begin position="77"/>
        <end position="129"/>
    </location>
</feature>
<proteinExistence type="predicted"/>
<dbReference type="KEGG" id="psco:LY89DRAFT_729565"/>
<dbReference type="RefSeq" id="XP_018076444.1">
    <property type="nucleotide sequence ID" value="XM_018219391.1"/>
</dbReference>
<accession>A0A194XPV7</accession>
<dbReference type="Proteomes" id="UP000070700">
    <property type="component" value="Unassembled WGS sequence"/>
</dbReference>
<organism evidence="2 3">
    <name type="scientific">Mollisia scopiformis</name>
    <name type="common">Conifer needle endophyte fungus</name>
    <name type="synonym">Phialocephala scopiformis</name>
    <dbReference type="NCBI Taxonomy" id="149040"/>
    <lineage>
        <taxon>Eukaryota</taxon>
        <taxon>Fungi</taxon>
        <taxon>Dikarya</taxon>
        <taxon>Ascomycota</taxon>
        <taxon>Pezizomycotina</taxon>
        <taxon>Leotiomycetes</taxon>
        <taxon>Helotiales</taxon>
        <taxon>Mollisiaceae</taxon>
        <taxon>Mollisia</taxon>
    </lineage>
</organism>
<keyword evidence="3" id="KW-1185">Reference proteome</keyword>
<reference evidence="2 3" key="1">
    <citation type="submission" date="2015-10" db="EMBL/GenBank/DDBJ databases">
        <title>Full genome of DAOMC 229536 Phialocephala scopiformis, a fungal endophyte of spruce producing the potent anti-insectan compound rugulosin.</title>
        <authorList>
            <consortium name="DOE Joint Genome Institute"/>
            <person name="Walker A.K."/>
            <person name="Frasz S.L."/>
            <person name="Seifert K.A."/>
            <person name="Miller J.D."/>
            <person name="Mondo S.J."/>
            <person name="Labutti K."/>
            <person name="Lipzen A."/>
            <person name="Dockter R."/>
            <person name="Kennedy M."/>
            <person name="Grigoriev I.V."/>
            <person name="Spatafora J.W."/>
        </authorList>
    </citation>
    <scope>NUCLEOTIDE SEQUENCE [LARGE SCALE GENOMIC DNA]</scope>
    <source>
        <strain evidence="2 3">CBS 120377</strain>
    </source>
</reference>
<evidence type="ECO:0000313" key="2">
    <source>
        <dbReference type="EMBL" id="KUJ22089.1"/>
    </source>
</evidence>
<gene>
    <name evidence="2" type="ORF">LY89DRAFT_729565</name>
</gene>
<dbReference type="GeneID" id="28829117"/>
<dbReference type="EMBL" id="KQ947407">
    <property type="protein sequence ID" value="KUJ22089.1"/>
    <property type="molecule type" value="Genomic_DNA"/>
</dbReference>